<dbReference type="InterPro" id="IPR014729">
    <property type="entry name" value="Rossmann-like_a/b/a_fold"/>
</dbReference>
<dbReference type="InterPro" id="IPR006016">
    <property type="entry name" value="UspA"/>
</dbReference>
<sequence>MYTRILVALDGSKTSARALNEAVAMAGLTHGTIHAVYVVDKTPLFNYGGYYDPVALLDALRRDGRIALESAHAECGKAGVACEIEMIETERMTDDVAQTLQRCAERARAELVVMGTHGRRGVSRIVLGSVAERFVRVSQCPVLLVRGTEPEHAAASEA</sequence>
<comment type="similarity">
    <text evidence="1">Belongs to the universal stress protein A family.</text>
</comment>
<reference evidence="3 4" key="1">
    <citation type="submission" date="2019-10" db="EMBL/GenBank/DDBJ databases">
        <title>Paraburkholderia sp. isolated from nodules of Mimosa pudica from Brazilian Atlantic Forest soils.</title>
        <authorList>
            <person name="Paulitsch F."/>
            <person name="Hungria M."/>
            <person name="Dall'Agnol R."/>
        </authorList>
    </citation>
    <scope>NUCLEOTIDE SEQUENCE [LARGE SCALE GENOMIC DNA]</scope>
    <source>
        <strain evidence="3 4">CNPSo 3157</strain>
    </source>
</reference>
<dbReference type="PRINTS" id="PR01438">
    <property type="entry name" value="UNVRSLSTRESS"/>
</dbReference>
<dbReference type="Gene3D" id="3.40.50.620">
    <property type="entry name" value="HUPs"/>
    <property type="match status" value="1"/>
</dbReference>
<evidence type="ECO:0000259" key="2">
    <source>
        <dbReference type="Pfam" id="PF00582"/>
    </source>
</evidence>
<dbReference type="Pfam" id="PF00582">
    <property type="entry name" value="Usp"/>
    <property type="match status" value="1"/>
</dbReference>
<evidence type="ECO:0000313" key="4">
    <source>
        <dbReference type="Proteomes" id="UP000484381"/>
    </source>
</evidence>
<accession>A0A7X1NKJ9</accession>
<dbReference type="RefSeq" id="WP_152768166.1">
    <property type="nucleotide sequence ID" value="NZ_WHNP01000132.1"/>
</dbReference>
<evidence type="ECO:0000313" key="3">
    <source>
        <dbReference type="EMBL" id="MPW23717.1"/>
    </source>
</evidence>
<proteinExistence type="inferred from homology"/>
<dbReference type="CDD" id="cd00293">
    <property type="entry name" value="USP-like"/>
    <property type="match status" value="1"/>
</dbReference>
<dbReference type="PANTHER" id="PTHR46268:SF6">
    <property type="entry name" value="UNIVERSAL STRESS PROTEIN UP12"/>
    <property type="match status" value="1"/>
</dbReference>
<organism evidence="3 4">
    <name type="scientific">Paraburkholderia franconis</name>
    <dbReference type="NCBI Taxonomy" id="2654983"/>
    <lineage>
        <taxon>Bacteria</taxon>
        <taxon>Pseudomonadati</taxon>
        <taxon>Pseudomonadota</taxon>
        <taxon>Betaproteobacteria</taxon>
        <taxon>Burkholderiales</taxon>
        <taxon>Burkholderiaceae</taxon>
        <taxon>Paraburkholderia</taxon>
    </lineage>
</organism>
<gene>
    <name evidence="3" type="ORF">GCT13_45250</name>
</gene>
<protein>
    <submittedName>
        <fullName evidence="3">Universal stress protein</fullName>
    </submittedName>
</protein>
<dbReference type="PANTHER" id="PTHR46268">
    <property type="entry name" value="STRESS RESPONSE PROTEIN NHAX"/>
    <property type="match status" value="1"/>
</dbReference>
<name>A0A7X1NKJ9_9BURK</name>
<evidence type="ECO:0000256" key="1">
    <source>
        <dbReference type="ARBA" id="ARBA00008791"/>
    </source>
</evidence>
<dbReference type="Proteomes" id="UP000484381">
    <property type="component" value="Unassembled WGS sequence"/>
</dbReference>
<keyword evidence="4" id="KW-1185">Reference proteome</keyword>
<dbReference type="AlphaFoldDB" id="A0A7X1NKJ9"/>
<dbReference type="SUPFAM" id="SSF52402">
    <property type="entry name" value="Adenine nucleotide alpha hydrolases-like"/>
    <property type="match status" value="1"/>
</dbReference>
<comment type="caution">
    <text evidence="3">The sequence shown here is derived from an EMBL/GenBank/DDBJ whole genome shotgun (WGS) entry which is preliminary data.</text>
</comment>
<feature type="domain" description="UspA" evidence="2">
    <location>
        <begin position="1"/>
        <end position="146"/>
    </location>
</feature>
<dbReference type="EMBL" id="WHNP01000132">
    <property type="protein sequence ID" value="MPW23717.1"/>
    <property type="molecule type" value="Genomic_DNA"/>
</dbReference>
<dbReference type="InterPro" id="IPR006015">
    <property type="entry name" value="Universal_stress_UspA"/>
</dbReference>